<organism evidence="3">
    <name type="scientific">termite gut metagenome</name>
    <dbReference type="NCBI Taxonomy" id="433724"/>
    <lineage>
        <taxon>unclassified sequences</taxon>
        <taxon>metagenomes</taxon>
        <taxon>organismal metagenomes</taxon>
    </lineage>
</organism>
<dbReference type="GO" id="GO:0003677">
    <property type="term" value="F:DNA binding"/>
    <property type="evidence" value="ECO:0007669"/>
    <property type="project" value="UniProtKB-KW"/>
</dbReference>
<dbReference type="PROSITE" id="PS51900">
    <property type="entry name" value="CB"/>
    <property type="match status" value="1"/>
</dbReference>
<dbReference type="InterPro" id="IPR004107">
    <property type="entry name" value="Integrase_SAM-like_N"/>
</dbReference>
<dbReference type="AlphaFoldDB" id="A0A5J4QFL5"/>
<protein>
    <submittedName>
        <fullName evidence="3">Tyrosine recombinase XerC</fullName>
    </submittedName>
</protein>
<feature type="domain" description="Core-binding (CB)" evidence="2">
    <location>
        <begin position="5"/>
        <end position="98"/>
    </location>
</feature>
<accession>A0A5J4QFL5</accession>
<dbReference type="InterPro" id="IPR044068">
    <property type="entry name" value="CB"/>
</dbReference>
<dbReference type="EMBL" id="SNRY01003636">
    <property type="protein sequence ID" value="KAA6320282.1"/>
    <property type="molecule type" value="Genomic_DNA"/>
</dbReference>
<evidence type="ECO:0000256" key="1">
    <source>
        <dbReference type="ARBA" id="ARBA00023125"/>
    </source>
</evidence>
<evidence type="ECO:0000313" key="3">
    <source>
        <dbReference type="EMBL" id="KAA6320282.1"/>
    </source>
</evidence>
<dbReference type="Gene3D" id="1.10.150.130">
    <property type="match status" value="1"/>
</dbReference>
<sequence>MKTNTDFAKLLSKFLSRYLPHERNMSPNTILSYRDTFVQFISYMRGEQKIRIEKLTLDKITKDAVLGFLAWVQNERNCGIATRNYRLAAIHSFILYLQYEDIVHLSQWQKILSIKAMKSEEKSINYLTVDALKLLLQQPDTTTSKGRRNLALLALMYDT</sequence>
<reference evidence="3" key="1">
    <citation type="submission" date="2019-03" db="EMBL/GenBank/DDBJ databases">
        <title>Single cell metagenomics reveals metabolic interactions within the superorganism composed of flagellate Streblomastix strix and complex community of Bacteroidetes bacteria on its surface.</title>
        <authorList>
            <person name="Treitli S.C."/>
            <person name="Kolisko M."/>
            <person name="Husnik F."/>
            <person name="Keeling P."/>
            <person name="Hampl V."/>
        </authorList>
    </citation>
    <scope>NUCLEOTIDE SEQUENCE</scope>
    <source>
        <strain evidence="3">STM</strain>
    </source>
</reference>
<comment type="caution">
    <text evidence="3">The sequence shown here is derived from an EMBL/GenBank/DDBJ whole genome shotgun (WGS) entry which is preliminary data.</text>
</comment>
<keyword evidence="1" id="KW-0238">DNA-binding</keyword>
<gene>
    <name evidence="3" type="ORF">EZS27_029924</name>
</gene>
<evidence type="ECO:0000259" key="2">
    <source>
        <dbReference type="PROSITE" id="PS51900"/>
    </source>
</evidence>
<dbReference type="GO" id="GO:0015074">
    <property type="term" value="P:DNA integration"/>
    <property type="evidence" value="ECO:0007669"/>
    <property type="project" value="InterPro"/>
</dbReference>
<dbReference type="Pfam" id="PF02899">
    <property type="entry name" value="Phage_int_SAM_1"/>
    <property type="match status" value="1"/>
</dbReference>
<dbReference type="SUPFAM" id="SSF56349">
    <property type="entry name" value="DNA breaking-rejoining enzymes"/>
    <property type="match status" value="1"/>
</dbReference>
<proteinExistence type="predicted"/>
<dbReference type="InterPro" id="IPR011010">
    <property type="entry name" value="DNA_brk_join_enz"/>
</dbReference>
<dbReference type="InterPro" id="IPR010998">
    <property type="entry name" value="Integrase_recombinase_N"/>
</dbReference>
<name>A0A5J4QFL5_9ZZZZ</name>